<dbReference type="Ensembl" id="ENSHHUT00000094457.1">
    <property type="protein sequence ID" value="ENSHHUP00000091635.1"/>
    <property type="gene ID" value="ENSHHUG00000052844.1"/>
</dbReference>
<dbReference type="GO" id="GO:0004601">
    <property type="term" value="F:peroxidase activity"/>
    <property type="evidence" value="ECO:0007669"/>
    <property type="project" value="InterPro"/>
</dbReference>
<reference evidence="1" key="3">
    <citation type="submission" date="2025-09" db="UniProtKB">
        <authorList>
            <consortium name="Ensembl"/>
        </authorList>
    </citation>
    <scope>IDENTIFICATION</scope>
</reference>
<dbReference type="GO" id="GO:0005615">
    <property type="term" value="C:extracellular space"/>
    <property type="evidence" value="ECO:0007669"/>
    <property type="project" value="TreeGrafter"/>
</dbReference>
<reference evidence="2" key="1">
    <citation type="submission" date="2018-06" db="EMBL/GenBank/DDBJ databases">
        <title>Genome assembly of Danube salmon.</title>
        <authorList>
            <person name="Macqueen D.J."/>
            <person name="Gundappa M.K."/>
        </authorList>
    </citation>
    <scope>NUCLEOTIDE SEQUENCE [LARGE SCALE GENOMIC DNA]</scope>
</reference>
<proteinExistence type="predicted"/>
<dbReference type="InterPro" id="IPR019791">
    <property type="entry name" value="Haem_peroxidase_animal"/>
</dbReference>
<dbReference type="Proteomes" id="UP000314982">
    <property type="component" value="Unassembled WGS sequence"/>
</dbReference>
<dbReference type="Gene3D" id="1.10.640.10">
    <property type="entry name" value="Haem peroxidase domain superfamily, animal type"/>
    <property type="match status" value="1"/>
</dbReference>
<dbReference type="STRING" id="62062.ENSHHUP00000091635"/>
<accession>A0A4W5RYQ1</accession>
<reference evidence="1" key="2">
    <citation type="submission" date="2025-08" db="UniProtKB">
        <authorList>
            <consortium name="Ensembl"/>
        </authorList>
    </citation>
    <scope>IDENTIFICATION</scope>
</reference>
<dbReference type="GeneTree" id="ENSGT00940000156009"/>
<protein>
    <submittedName>
        <fullName evidence="1">Uncharacterized protein</fullName>
    </submittedName>
</protein>
<dbReference type="InterPro" id="IPR010255">
    <property type="entry name" value="Haem_peroxidase_sf"/>
</dbReference>
<dbReference type="GO" id="GO:0020037">
    <property type="term" value="F:heme binding"/>
    <property type="evidence" value="ECO:0007669"/>
    <property type="project" value="InterPro"/>
</dbReference>
<keyword evidence="2" id="KW-1185">Reference proteome</keyword>
<evidence type="ECO:0000313" key="2">
    <source>
        <dbReference type="Proteomes" id="UP000314982"/>
    </source>
</evidence>
<dbReference type="InterPro" id="IPR037120">
    <property type="entry name" value="Haem_peroxidase_sf_animal"/>
</dbReference>
<evidence type="ECO:0000313" key="1">
    <source>
        <dbReference type="Ensembl" id="ENSHHUP00000091635.1"/>
    </source>
</evidence>
<dbReference type="AlphaFoldDB" id="A0A4W5RYQ1"/>
<dbReference type="GO" id="GO:0006979">
    <property type="term" value="P:response to oxidative stress"/>
    <property type="evidence" value="ECO:0007669"/>
    <property type="project" value="InterPro"/>
</dbReference>
<dbReference type="SUPFAM" id="SSF48113">
    <property type="entry name" value="Heme-dependent peroxidases"/>
    <property type="match status" value="1"/>
</dbReference>
<organism evidence="1 2">
    <name type="scientific">Hucho hucho</name>
    <name type="common">huchen</name>
    <dbReference type="NCBI Taxonomy" id="62062"/>
    <lineage>
        <taxon>Eukaryota</taxon>
        <taxon>Metazoa</taxon>
        <taxon>Chordata</taxon>
        <taxon>Craniata</taxon>
        <taxon>Vertebrata</taxon>
        <taxon>Euteleostomi</taxon>
        <taxon>Actinopterygii</taxon>
        <taxon>Neopterygii</taxon>
        <taxon>Teleostei</taxon>
        <taxon>Protacanthopterygii</taxon>
        <taxon>Salmoniformes</taxon>
        <taxon>Salmonidae</taxon>
        <taxon>Salmoninae</taxon>
        <taxon>Hucho</taxon>
    </lineage>
</organism>
<dbReference type="PANTHER" id="PTHR11475">
    <property type="entry name" value="OXIDASE/PEROXIDASE"/>
    <property type="match status" value="1"/>
</dbReference>
<dbReference type="PROSITE" id="PS50292">
    <property type="entry name" value="PEROXIDASE_3"/>
    <property type="match status" value="1"/>
</dbReference>
<sequence length="143" mass="15658">MNNTELAQSLLNLYGTPDNIDMWLGGVAEPFVPNGHAGPHFSYIIATQFQKIRQGDVIRQDCGGETIESSPRIRKKAWGRHLCLASPVTTLSSLMSLRDPSSIAPVSPFTPFVKTSLLSTSAPGRTMMIMSVDLRPCVTYNSF</sequence>
<name>A0A4W5RYQ1_9TELE</name>
<dbReference type="PANTHER" id="PTHR11475:SF63">
    <property type="entry name" value="EOSINOPHIL PEROXIDASE"/>
    <property type="match status" value="1"/>
</dbReference>
<dbReference type="Pfam" id="PF03098">
    <property type="entry name" value="An_peroxidase"/>
    <property type="match status" value="1"/>
</dbReference>